<feature type="disulfide bond" evidence="8">
    <location>
        <begin position="65"/>
        <end position="80"/>
    </location>
</feature>
<evidence type="ECO:0000256" key="7">
    <source>
        <dbReference type="ARBA" id="ARBA00023157"/>
    </source>
</evidence>
<dbReference type="EMBL" id="FZOF01000022">
    <property type="protein sequence ID" value="SNT36011.1"/>
    <property type="molecule type" value="Genomic_DNA"/>
</dbReference>
<dbReference type="GO" id="GO:0004867">
    <property type="term" value="F:serine-type endopeptidase inhibitor activity"/>
    <property type="evidence" value="ECO:0007669"/>
    <property type="project" value="UniProtKB-UniRule"/>
</dbReference>
<dbReference type="AlphaFoldDB" id="A0A239LZZ5"/>
<dbReference type="InterPro" id="IPR036819">
    <property type="entry name" value="Subtilisin_inhibitor-like_sf"/>
</dbReference>
<evidence type="ECO:0000313" key="11">
    <source>
        <dbReference type="EMBL" id="SNT36011.1"/>
    </source>
</evidence>
<dbReference type="InterPro" id="IPR023549">
    <property type="entry name" value="Subtilisin_inhibitor"/>
</dbReference>
<feature type="signal peptide" evidence="8">
    <location>
        <begin position="1"/>
        <end position="19"/>
    </location>
</feature>
<keyword evidence="6 8" id="KW-0722">Serine protease inhibitor</keyword>
<dbReference type="Proteomes" id="UP000198280">
    <property type="component" value="Unassembled WGS sequence"/>
</dbReference>
<protein>
    <recommendedName>
        <fullName evidence="8">Probable subtilase-type protease inhibitor</fullName>
    </recommendedName>
</protein>
<dbReference type="SUPFAM" id="SSF55399">
    <property type="entry name" value="Subtilisin inhibitor"/>
    <property type="match status" value="1"/>
</dbReference>
<dbReference type="HAMAP" id="MF_00778">
    <property type="entry name" value="SSI"/>
    <property type="match status" value="1"/>
</dbReference>
<keyword evidence="12" id="KW-1185">Reference proteome</keyword>
<keyword evidence="5 8" id="KW-0646">Protease inhibitor</keyword>
<comment type="subcellular location">
    <subcellularLocation>
        <location evidence="1 8">Secreted</location>
    </subcellularLocation>
</comment>
<evidence type="ECO:0000256" key="2">
    <source>
        <dbReference type="ARBA" id="ARBA00010472"/>
    </source>
</evidence>
<sequence length="145" mass="14654" precursor="true">MRISAVGTCLALVAAMCSAGVAAGSAQARPAGATSLYAPSALVLSVGKGEDPATATIQRAVVLRCRPTPYGDHPDPVAACAELAAVHGDFAAMTAAAEGVACTRIWDPVVVTADGVWEGRRVTFAQTFGNPCMLRGSDTAGVFAF</sequence>
<evidence type="ECO:0000256" key="3">
    <source>
        <dbReference type="ARBA" id="ARBA00011738"/>
    </source>
</evidence>
<keyword evidence="8" id="KW-0732">Signal</keyword>
<dbReference type="PROSITE" id="PS00999">
    <property type="entry name" value="SSI"/>
    <property type="match status" value="1"/>
</dbReference>
<evidence type="ECO:0000259" key="10">
    <source>
        <dbReference type="Pfam" id="PF00720"/>
    </source>
</evidence>
<evidence type="ECO:0000256" key="6">
    <source>
        <dbReference type="ARBA" id="ARBA00022900"/>
    </source>
</evidence>
<keyword evidence="7 8" id="KW-1015">Disulfide bond</keyword>
<evidence type="ECO:0000256" key="1">
    <source>
        <dbReference type="ARBA" id="ARBA00004613"/>
    </source>
</evidence>
<feature type="domain" description="Subtilisin inhibitor" evidence="10">
    <location>
        <begin position="38"/>
        <end position="130"/>
    </location>
</feature>
<dbReference type="InterPro" id="IPR000691">
    <property type="entry name" value="Prot_inh_I16_SSI"/>
</dbReference>
<comment type="subunit">
    <text evidence="3 8">Homodimer.</text>
</comment>
<evidence type="ECO:0000313" key="12">
    <source>
        <dbReference type="Proteomes" id="UP000198280"/>
    </source>
</evidence>
<dbReference type="InterPro" id="IPR020054">
    <property type="entry name" value="Prot_inh_SSI_I16_CS"/>
</dbReference>
<dbReference type="GO" id="GO:0005576">
    <property type="term" value="C:extracellular region"/>
    <property type="evidence" value="ECO:0007669"/>
    <property type="project" value="UniProtKB-SubCell"/>
</dbReference>
<feature type="chain" id="PRO_5039774126" description="Probable subtilase-type protease inhibitor" evidence="8">
    <location>
        <begin position="20"/>
        <end position="145"/>
    </location>
</feature>
<reference evidence="11 12" key="1">
    <citation type="submission" date="2017-06" db="EMBL/GenBank/DDBJ databases">
        <authorList>
            <person name="Kim H.J."/>
            <person name="Triplett B.A."/>
        </authorList>
    </citation>
    <scope>NUCLEOTIDE SEQUENCE [LARGE SCALE GENOMIC DNA]</scope>
    <source>
        <strain evidence="11 12">CGMCC 4.1858</strain>
    </source>
</reference>
<evidence type="ECO:0000256" key="5">
    <source>
        <dbReference type="ARBA" id="ARBA00022690"/>
    </source>
</evidence>
<dbReference type="Pfam" id="PF00720">
    <property type="entry name" value="SSI"/>
    <property type="match status" value="1"/>
</dbReference>
<dbReference type="PRINTS" id="PR00294">
    <property type="entry name" value="SSBTLNINHBTR"/>
</dbReference>
<comment type="function">
    <text evidence="8">Strong inhibitor of bacterial serine proteases such as subtilisin.</text>
</comment>
<keyword evidence="4 8" id="KW-0964">Secreted</keyword>
<comment type="similarity">
    <text evidence="2 8 9">Belongs to the protease inhibitor I16 (SSI) family.</text>
</comment>
<name>A0A239LZZ5_9ACTN</name>
<gene>
    <name evidence="8" type="primary">sti</name>
    <name evidence="11" type="ORF">SAMN05216252_12247</name>
</gene>
<dbReference type="OrthoDB" id="3542626at2"/>
<proteinExistence type="inferred from homology"/>
<accession>A0A239LZZ5</accession>
<feature type="disulfide bond" evidence="8">
    <location>
        <begin position="102"/>
        <end position="132"/>
    </location>
</feature>
<evidence type="ECO:0000256" key="4">
    <source>
        <dbReference type="ARBA" id="ARBA00022525"/>
    </source>
</evidence>
<evidence type="ECO:0000256" key="9">
    <source>
        <dbReference type="RuleBase" id="RU003471"/>
    </source>
</evidence>
<feature type="site" description="Reactive bond" evidence="8">
    <location>
        <begin position="104"/>
        <end position="105"/>
    </location>
</feature>
<evidence type="ECO:0000256" key="8">
    <source>
        <dbReference type="HAMAP-Rule" id="MF_00778"/>
    </source>
</evidence>
<dbReference type="RefSeq" id="WP_089227308.1">
    <property type="nucleotide sequence ID" value="NZ_FZOF01000022.1"/>
</dbReference>
<dbReference type="Gene3D" id="3.30.350.10">
    <property type="entry name" value="Subtilisin inhibitor-like"/>
    <property type="match status" value="1"/>
</dbReference>
<organism evidence="11 12">
    <name type="scientific">Actinacidiphila glaucinigra</name>
    <dbReference type="NCBI Taxonomy" id="235986"/>
    <lineage>
        <taxon>Bacteria</taxon>
        <taxon>Bacillati</taxon>
        <taxon>Actinomycetota</taxon>
        <taxon>Actinomycetes</taxon>
        <taxon>Kitasatosporales</taxon>
        <taxon>Streptomycetaceae</taxon>
        <taxon>Actinacidiphila</taxon>
    </lineage>
</organism>